<feature type="compositionally biased region" description="Acidic residues" evidence="1">
    <location>
        <begin position="349"/>
        <end position="359"/>
    </location>
</feature>
<dbReference type="Proteomes" id="UP000070544">
    <property type="component" value="Unassembled WGS sequence"/>
</dbReference>
<evidence type="ECO:0000313" key="3">
    <source>
        <dbReference type="Proteomes" id="UP000070544"/>
    </source>
</evidence>
<name>A0A139A0B8_GONPJ</name>
<feature type="region of interest" description="Disordered" evidence="1">
    <location>
        <begin position="1"/>
        <end position="101"/>
    </location>
</feature>
<accession>A0A139A0B8</accession>
<feature type="region of interest" description="Disordered" evidence="1">
    <location>
        <begin position="288"/>
        <end position="395"/>
    </location>
</feature>
<dbReference type="EMBL" id="KQ965832">
    <property type="protein sequence ID" value="KXS10210.1"/>
    <property type="molecule type" value="Genomic_DNA"/>
</dbReference>
<evidence type="ECO:0000256" key="1">
    <source>
        <dbReference type="SAM" id="MobiDB-lite"/>
    </source>
</evidence>
<sequence>MSDNDQKPSLAEIMPSKGKRTLPSERDLTGPPGKKKKLSASLHDIKPSTRVHDDVYGEKKDEQSDIGSDPDVNVSMDSALEIPPQPTPTTKKLKPHKDSSENWHKKFAKIQSRWSDSSGDSVRGLSWMNLQRHRYWRLTDPWRKLPRSIAQYKREMTRSEIDLLESLPGWSWEYDAGRSSGGGDGSQGKAGDLTKSASVSLWMRNFLAVNAFIRRHRRFPRPGALSGSDVEMKYYNWIYTQRKRVNAAETESGGGGKYGTYRGLTEDERRVLFEQPWWHEACMKKRGRTGKRKTAENGGEAGEGSNSENCGSPAKGRKSENGRRSDDLSDRQWWADFAKVDAESSDAGTDADADEDADPDAPSHEDPFDSLDLDLSGDTSDHGLHDHDDTPGSRTSILQSVNLRIPTGHGKVVNIFRERMEDTGKDAYVGSLPPADADRLLSQTDMGFKAKFLGLCEFLRSRADGDADGEHDRATPTYTYPTSATNSDLEKRLFYFLREVRISYRALNEKKVYKNVPRHISDVEITLLESLPGWNWNPRKGPPLGSKKSDYQMKFGA</sequence>
<reference evidence="2 3" key="1">
    <citation type="journal article" date="2015" name="Genome Biol. Evol.">
        <title>Phylogenomic analyses indicate that early fungi evolved digesting cell walls of algal ancestors of land plants.</title>
        <authorList>
            <person name="Chang Y."/>
            <person name="Wang S."/>
            <person name="Sekimoto S."/>
            <person name="Aerts A.L."/>
            <person name="Choi C."/>
            <person name="Clum A."/>
            <person name="LaButti K.M."/>
            <person name="Lindquist E.A."/>
            <person name="Yee Ngan C."/>
            <person name="Ohm R.A."/>
            <person name="Salamov A.A."/>
            <person name="Grigoriev I.V."/>
            <person name="Spatafora J.W."/>
            <person name="Berbee M.L."/>
        </authorList>
    </citation>
    <scope>NUCLEOTIDE SEQUENCE [LARGE SCALE GENOMIC DNA]</scope>
    <source>
        <strain evidence="2 3">JEL478</strain>
    </source>
</reference>
<evidence type="ECO:0000313" key="2">
    <source>
        <dbReference type="EMBL" id="KXS10210.1"/>
    </source>
</evidence>
<keyword evidence="3" id="KW-1185">Reference proteome</keyword>
<feature type="compositionally biased region" description="Basic and acidic residues" evidence="1">
    <location>
        <begin position="317"/>
        <end position="330"/>
    </location>
</feature>
<organism evidence="2 3">
    <name type="scientific">Gonapodya prolifera (strain JEL478)</name>
    <name type="common">Monoblepharis prolifera</name>
    <dbReference type="NCBI Taxonomy" id="1344416"/>
    <lineage>
        <taxon>Eukaryota</taxon>
        <taxon>Fungi</taxon>
        <taxon>Fungi incertae sedis</taxon>
        <taxon>Chytridiomycota</taxon>
        <taxon>Chytridiomycota incertae sedis</taxon>
        <taxon>Monoblepharidomycetes</taxon>
        <taxon>Monoblepharidales</taxon>
        <taxon>Gonapodyaceae</taxon>
        <taxon>Gonapodya</taxon>
    </lineage>
</organism>
<feature type="compositionally biased region" description="Basic and acidic residues" evidence="1">
    <location>
        <begin position="43"/>
        <end position="63"/>
    </location>
</feature>
<dbReference type="AlphaFoldDB" id="A0A139A0B8"/>
<gene>
    <name evidence="2" type="ORF">M427DRAFT_184471</name>
</gene>
<protein>
    <submittedName>
        <fullName evidence="2">Uncharacterized protein</fullName>
    </submittedName>
</protein>
<feature type="compositionally biased region" description="Basic and acidic residues" evidence="1">
    <location>
        <begin position="379"/>
        <end position="391"/>
    </location>
</feature>
<proteinExistence type="predicted"/>